<sequence length="267" mass="31593">MLEERNREKRRDRLDKKRTKLTSMKKAIVFLVLIINSFHFSCKSAKNNFNSLSGDFINSKDNLKLTLINNNYFLQNISSESDIANYKCCDTISYGYYSFDTKTRFVTLNSSRDFDVNDLNFNVKESINKNQDSLVFKFLNPIENHYIKFKEKSREINYSIQILGSKPLYISSDKNPLVVNNIERIDEVQFFIRPKNDIPLKNLGMNELVTQSYRLVNPNSNQFDIDFPGLDYEFINFKRLNHEYIKVVNENLLIWDGIEYYKKNKTL</sequence>
<reference evidence="2 3" key="1">
    <citation type="submission" date="2018-01" db="EMBL/GenBank/DDBJ databases">
        <title>Complete genome sequence of Flavivirga eckloniae ECD14 isolated from seaweed Ecklonia cava.</title>
        <authorList>
            <person name="Lee J.H."/>
            <person name="Baik K.S."/>
            <person name="Seong C.N."/>
        </authorList>
    </citation>
    <scope>NUCLEOTIDE SEQUENCE [LARGE SCALE GENOMIC DNA]</scope>
    <source>
        <strain evidence="2 3">ECD14</strain>
    </source>
</reference>
<gene>
    <name evidence="2" type="ORF">C1H87_01305</name>
</gene>
<keyword evidence="1" id="KW-0812">Transmembrane</keyword>
<dbReference type="KEGG" id="fek:C1H87_01305"/>
<keyword evidence="1" id="KW-0472">Membrane</keyword>
<keyword evidence="1" id="KW-1133">Transmembrane helix</keyword>
<evidence type="ECO:0000313" key="3">
    <source>
        <dbReference type="Proteomes" id="UP000235826"/>
    </source>
</evidence>
<proteinExistence type="predicted"/>
<organism evidence="2 3">
    <name type="scientific">Flavivirga eckloniae</name>
    <dbReference type="NCBI Taxonomy" id="1803846"/>
    <lineage>
        <taxon>Bacteria</taxon>
        <taxon>Pseudomonadati</taxon>
        <taxon>Bacteroidota</taxon>
        <taxon>Flavobacteriia</taxon>
        <taxon>Flavobacteriales</taxon>
        <taxon>Flavobacteriaceae</taxon>
        <taxon>Flavivirga</taxon>
    </lineage>
</organism>
<evidence type="ECO:0000313" key="2">
    <source>
        <dbReference type="EMBL" id="AUP77427.1"/>
    </source>
</evidence>
<accession>A0A2K9PLH0</accession>
<keyword evidence="3" id="KW-1185">Reference proteome</keyword>
<dbReference type="EMBL" id="CP025791">
    <property type="protein sequence ID" value="AUP77427.1"/>
    <property type="molecule type" value="Genomic_DNA"/>
</dbReference>
<dbReference type="Proteomes" id="UP000235826">
    <property type="component" value="Chromosome"/>
</dbReference>
<name>A0A2K9PLH0_9FLAO</name>
<evidence type="ECO:0000256" key="1">
    <source>
        <dbReference type="SAM" id="Phobius"/>
    </source>
</evidence>
<protein>
    <submittedName>
        <fullName evidence="2">Uncharacterized protein</fullName>
    </submittedName>
</protein>
<dbReference type="AlphaFoldDB" id="A0A2K9PLH0"/>
<feature type="transmembrane region" description="Helical" evidence="1">
    <location>
        <begin position="21"/>
        <end position="40"/>
    </location>
</feature>